<feature type="compositionally biased region" description="Basic and acidic residues" evidence="1">
    <location>
        <begin position="315"/>
        <end position="324"/>
    </location>
</feature>
<keyword evidence="6" id="KW-1185">Reference proteome</keyword>
<evidence type="ECO:0000313" key="6">
    <source>
        <dbReference type="Proteomes" id="UP001107558"/>
    </source>
</evidence>
<dbReference type="InterPro" id="IPR036249">
    <property type="entry name" value="Thioredoxin-like_sf"/>
</dbReference>
<reference evidence="5" key="1">
    <citation type="submission" date="2021-03" db="EMBL/GenBank/DDBJ databases">
        <title>Chromosome level genome of the anhydrobiotic midge Polypedilum vanderplanki.</title>
        <authorList>
            <person name="Yoshida Y."/>
            <person name="Kikawada T."/>
            <person name="Gusev O."/>
        </authorList>
    </citation>
    <scope>NUCLEOTIDE SEQUENCE</scope>
    <source>
        <strain evidence="5">NIAS01</strain>
        <tissue evidence="5">Whole body or cell culture</tissue>
    </source>
</reference>
<feature type="chain" id="PRO_5039945715" description="Thioredoxin domain-containing protein" evidence="3">
    <location>
        <begin position="19"/>
        <end position="333"/>
    </location>
</feature>
<protein>
    <recommendedName>
        <fullName evidence="4">Thioredoxin domain-containing protein</fullName>
    </recommendedName>
</protein>
<sequence>MSLKILFCLVISLVFTNASSLSTVSDDVVLEAIRENKNLLILFAKKDCGNSCKFQQSVIAMKEEFENTFSNSRILKVENSQLVRLYNPYKKEPALVFLRNGVPLIYDADADLDDPDTIFNFFNENRDPLVKELDDSNFEHLTQASTGATTGDWLIQFYDNSCVDCQRLHAIYETIAAKLKMRINVARVNRVTKGIQTAKRFRVESVPQFILIKQGKFYRYNLKKYDIESFIGFAQTWYKNVGAEKIAVPKSPFENLIDTIVEYLKNMPRVKDLALSSFNEYPLVVIAASVVILLVFMKLLRKPAVTASEKKKSKPKNEETETTTKKKKAAKKE</sequence>
<dbReference type="PANTHER" id="PTHR19991">
    <property type="entry name" value="L 2 01289"/>
    <property type="match status" value="1"/>
</dbReference>
<accession>A0A9J6C1S5</accession>
<feature type="domain" description="Thioredoxin" evidence="4">
    <location>
        <begin position="131"/>
        <end position="216"/>
    </location>
</feature>
<dbReference type="Pfam" id="PF00085">
    <property type="entry name" value="Thioredoxin"/>
    <property type="match status" value="1"/>
</dbReference>
<evidence type="ECO:0000256" key="3">
    <source>
        <dbReference type="SAM" id="SignalP"/>
    </source>
</evidence>
<dbReference type="InterPro" id="IPR013766">
    <property type="entry name" value="Thioredoxin_domain"/>
</dbReference>
<dbReference type="CDD" id="cd02961">
    <property type="entry name" value="PDI_a_family"/>
    <property type="match status" value="1"/>
</dbReference>
<keyword evidence="3" id="KW-0732">Signal</keyword>
<dbReference type="PANTHER" id="PTHR19991:SF2">
    <property type="entry name" value="GH08893P"/>
    <property type="match status" value="1"/>
</dbReference>
<evidence type="ECO:0000256" key="1">
    <source>
        <dbReference type="SAM" id="MobiDB-lite"/>
    </source>
</evidence>
<dbReference type="Gene3D" id="3.40.30.10">
    <property type="entry name" value="Glutaredoxin"/>
    <property type="match status" value="1"/>
</dbReference>
<dbReference type="SUPFAM" id="SSF52833">
    <property type="entry name" value="Thioredoxin-like"/>
    <property type="match status" value="2"/>
</dbReference>
<keyword evidence="2" id="KW-0812">Transmembrane</keyword>
<dbReference type="AlphaFoldDB" id="A0A9J6C1S5"/>
<evidence type="ECO:0000313" key="5">
    <source>
        <dbReference type="EMBL" id="KAG5675438.1"/>
    </source>
</evidence>
<evidence type="ECO:0000256" key="2">
    <source>
        <dbReference type="SAM" id="Phobius"/>
    </source>
</evidence>
<evidence type="ECO:0000259" key="4">
    <source>
        <dbReference type="Pfam" id="PF00085"/>
    </source>
</evidence>
<organism evidence="5 6">
    <name type="scientific">Polypedilum vanderplanki</name>
    <name type="common">Sleeping chironomid midge</name>
    <dbReference type="NCBI Taxonomy" id="319348"/>
    <lineage>
        <taxon>Eukaryota</taxon>
        <taxon>Metazoa</taxon>
        <taxon>Ecdysozoa</taxon>
        <taxon>Arthropoda</taxon>
        <taxon>Hexapoda</taxon>
        <taxon>Insecta</taxon>
        <taxon>Pterygota</taxon>
        <taxon>Neoptera</taxon>
        <taxon>Endopterygota</taxon>
        <taxon>Diptera</taxon>
        <taxon>Nematocera</taxon>
        <taxon>Chironomoidea</taxon>
        <taxon>Chironomidae</taxon>
        <taxon>Chironominae</taxon>
        <taxon>Polypedilum</taxon>
        <taxon>Polypedilum</taxon>
    </lineage>
</organism>
<dbReference type="Proteomes" id="UP001107558">
    <property type="component" value="Chromosome 2"/>
</dbReference>
<proteinExistence type="predicted"/>
<dbReference type="OrthoDB" id="72053at2759"/>
<gene>
    <name evidence="5" type="ORF">PVAND_005342</name>
</gene>
<keyword evidence="2" id="KW-0472">Membrane</keyword>
<comment type="caution">
    <text evidence="5">The sequence shown here is derived from an EMBL/GenBank/DDBJ whole genome shotgun (WGS) entry which is preliminary data.</text>
</comment>
<feature type="transmembrane region" description="Helical" evidence="2">
    <location>
        <begin position="281"/>
        <end position="300"/>
    </location>
</feature>
<name>A0A9J6C1S5_POLVA</name>
<feature type="region of interest" description="Disordered" evidence="1">
    <location>
        <begin position="305"/>
        <end position="333"/>
    </location>
</feature>
<dbReference type="EMBL" id="JADBJN010000002">
    <property type="protein sequence ID" value="KAG5675438.1"/>
    <property type="molecule type" value="Genomic_DNA"/>
</dbReference>
<keyword evidence="2" id="KW-1133">Transmembrane helix</keyword>
<feature type="signal peptide" evidence="3">
    <location>
        <begin position="1"/>
        <end position="18"/>
    </location>
</feature>